<keyword evidence="1" id="KW-0472">Membrane</keyword>
<evidence type="ECO:0000313" key="3">
    <source>
        <dbReference type="Proteomes" id="UP000030672"/>
    </source>
</evidence>
<keyword evidence="1" id="KW-0812">Transmembrane</keyword>
<dbReference type="Proteomes" id="UP000030672">
    <property type="component" value="Unassembled WGS sequence"/>
</dbReference>
<dbReference type="GeneID" id="63917883"/>
<gene>
    <name evidence="2" type="ORF">M437DRAFT_64928</name>
</gene>
<dbReference type="RefSeq" id="XP_040881409.1">
    <property type="nucleotide sequence ID" value="XM_041024510.1"/>
</dbReference>
<evidence type="ECO:0000256" key="1">
    <source>
        <dbReference type="SAM" id="Phobius"/>
    </source>
</evidence>
<organism evidence="2 3">
    <name type="scientific">Aureobasidium melanogenum (strain CBS 110374)</name>
    <name type="common">Aureobasidium pullulans var. melanogenum</name>
    <dbReference type="NCBI Taxonomy" id="1043003"/>
    <lineage>
        <taxon>Eukaryota</taxon>
        <taxon>Fungi</taxon>
        <taxon>Dikarya</taxon>
        <taxon>Ascomycota</taxon>
        <taxon>Pezizomycotina</taxon>
        <taxon>Dothideomycetes</taxon>
        <taxon>Dothideomycetidae</taxon>
        <taxon>Dothideales</taxon>
        <taxon>Saccotheciaceae</taxon>
        <taxon>Aureobasidium</taxon>
    </lineage>
</organism>
<dbReference type="HOGENOM" id="CLU_2291137_0_0_1"/>
<feature type="transmembrane region" description="Helical" evidence="1">
    <location>
        <begin position="73"/>
        <end position="95"/>
    </location>
</feature>
<protein>
    <submittedName>
        <fullName evidence="2">Uncharacterized protein</fullName>
    </submittedName>
</protein>
<accession>A0A074WPJ4</accession>
<keyword evidence="3" id="KW-1185">Reference proteome</keyword>
<proteinExistence type="predicted"/>
<feature type="transmembrane region" description="Helical" evidence="1">
    <location>
        <begin position="43"/>
        <end position="67"/>
    </location>
</feature>
<dbReference type="AlphaFoldDB" id="A0A074WPJ4"/>
<reference evidence="2 3" key="1">
    <citation type="journal article" date="2014" name="BMC Genomics">
        <title>Genome sequencing of four Aureobasidium pullulans varieties: biotechnological potential, stress tolerance, and description of new species.</title>
        <authorList>
            <person name="Gostin Ar C."/>
            <person name="Ohm R.A."/>
            <person name="Kogej T."/>
            <person name="Sonjak S."/>
            <person name="Turk M."/>
            <person name="Zajc J."/>
            <person name="Zalar P."/>
            <person name="Grube M."/>
            <person name="Sun H."/>
            <person name="Han J."/>
            <person name="Sharma A."/>
            <person name="Chiniquy J."/>
            <person name="Ngan C.Y."/>
            <person name="Lipzen A."/>
            <person name="Barry K."/>
            <person name="Grigoriev I.V."/>
            <person name="Gunde-Cimerman N."/>
        </authorList>
    </citation>
    <scope>NUCLEOTIDE SEQUENCE [LARGE SCALE GENOMIC DNA]</scope>
    <source>
        <strain evidence="2 3">CBS 110374</strain>
    </source>
</reference>
<sequence>MSAYATLFENAARFSIKYIGPEKTYDICTTLVLLYARIKQAHIAMAASSGVPAFLVIPAIASIIISLTASSTYLRIGPPLVMLVILLLAMDAGLASHGPSY</sequence>
<dbReference type="EMBL" id="KL584829">
    <property type="protein sequence ID" value="KEQ64386.1"/>
    <property type="molecule type" value="Genomic_DNA"/>
</dbReference>
<name>A0A074WPJ4_AURM1</name>
<keyword evidence="1" id="KW-1133">Transmembrane helix</keyword>
<evidence type="ECO:0000313" key="2">
    <source>
        <dbReference type="EMBL" id="KEQ64386.1"/>
    </source>
</evidence>